<comment type="similarity">
    <text evidence="1">Belongs to the P-Pant transferase superfamily. Gsp/Sfp/HetI/AcpT family.</text>
</comment>
<sequence length="226" mass="23685">MRGPTGPVTVEVWLLDVPAELPEGACGPLDEGERRRAGRFATEAGRRRYVAAHLALRQVLSRYTGVAPGELRFGREGRYGRPVLRGAAAPGFSLSHGHGVVAVAVAAGAVGVDVQRVCPPGTVEACLPRLHPWERAELERVAPARRAAEFTRLWARKEAYLKGLGTGLGRPPRADYLGDAAPAARPAGWGVAQVTAPAGYAAAVAVPVPAGETWAVRSVRSALGPA</sequence>
<feature type="domain" description="4'-phosphopantetheinyl transferase" evidence="3">
    <location>
        <begin position="109"/>
        <end position="170"/>
    </location>
</feature>
<name>A0ABW7BU96_9ACTN</name>
<reference evidence="4 5" key="1">
    <citation type="submission" date="2024-10" db="EMBL/GenBank/DDBJ databases">
        <title>The Natural Products Discovery Center: Release of the First 8490 Sequenced Strains for Exploring Actinobacteria Biosynthetic Diversity.</title>
        <authorList>
            <person name="Kalkreuter E."/>
            <person name="Kautsar S.A."/>
            <person name="Yang D."/>
            <person name="Bader C.D."/>
            <person name="Teijaro C.N."/>
            <person name="Fluegel L."/>
            <person name="Davis C.M."/>
            <person name="Simpson J.R."/>
            <person name="Lauterbach L."/>
            <person name="Steele A.D."/>
            <person name="Gui C."/>
            <person name="Meng S."/>
            <person name="Li G."/>
            <person name="Viehrig K."/>
            <person name="Ye F."/>
            <person name="Su P."/>
            <person name="Kiefer A.F."/>
            <person name="Nichols A."/>
            <person name="Cepeda A.J."/>
            <person name="Yan W."/>
            <person name="Fan B."/>
            <person name="Jiang Y."/>
            <person name="Adhikari A."/>
            <person name="Zheng C.-J."/>
            <person name="Schuster L."/>
            <person name="Cowan T.M."/>
            <person name="Smanski M.J."/>
            <person name="Chevrette M.G."/>
            <person name="De Carvalho L.P.S."/>
            <person name="Shen B."/>
        </authorList>
    </citation>
    <scope>NUCLEOTIDE SEQUENCE [LARGE SCALE GENOMIC DNA]</scope>
    <source>
        <strain evidence="4 5">NPDC048229</strain>
    </source>
</reference>
<protein>
    <submittedName>
        <fullName evidence="4">4'-phosphopantetheinyl transferase family protein</fullName>
    </submittedName>
</protein>
<gene>
    <name evidence="4" type="ORF">ACGFYS_19335</name>
</gene>
<evidence type="ECO:0000313" key="4">
    <source>
        <dbReference type="EMBL" id="MFG3191084.1"/>
    </source>
</evidence>
<keyword evidence="2 4" id="KW-0808">Transferase</keyword>
<evidence type="ECO:0000256" key="2">
    <source>
        <dbReference type="ARBA" id="ARBA00022679"/>
    </source>
</evidence>
<organism evidence="4 5">
    <name type="scientific">Streptomyces omiyaensis</name>
    <dbReference type="NCBI Taxonomy" id="68247"/>
    <lineage>
        <taxon>Bacteria</taxon>
        <taxon>Bacillati</taxon>
        <taxon>Actinomycetota</taxon>
        <taxon>Actinomycetes</taxon>
        <taxon>Kitasatosporales</taxon>
        <taxon>Streptomycetaceae</taxon>
        <taxon>Streptomyces</taxon>
    </lineage>
</organism>
<keyword evidence="5" id="KW-1185">Reference proteome</keyword>
<evidence type="ECO:0000256" key="1">
    <source>
        <dbReference type="ARBA" id="ARBA00010990"/>
    </source>
</evidence>
<dbReference type="RefSeq" id="WP_392081290.1">
    <property type="nucleotide sequence ID" value="NZ_JBIBVA010000005.1"/>
</dbReference>
<comment type="caution">
    <text evidence="4">The sequence shown here is derived from an EMBL/GenBank/DDBJ whole genome shotgun (WGS) entry which is preliminary data.</text>
</comment>
<dbReference type="Pfam" id="PF01648">
    <property type="entry name" value="ACPS"/>
    <property type="match status" value="1"/>
</dbReference>
<dbReference type="GO" id="GO:0016740">
    <property type="term" value="F:transferase activity"/>
    <property type="evidence" value="ECO:0007669"/>
    <property type="project" value="UniProtKB-KW"/>
</dbReference>
<accession>A0ABW7BU96</accession>
<dbReference type="PANTHER" id="PTHR12215:SF10">
    <property type="entry name" value="L-AMINOADIPATE-SEMIALDEHYDE DEHYDROGENASE-PHOSPHOPANTETHEINYL TRANSFERASE"/>
    <property type="match status" value="1"/>
</dbReference>
<dbReference type="SUPFAM" id="SSF56214">
    <property type="entry name" value="4'-phosphopantetheinyl transferase"/>
    <property type="match status" value="2"/>
</dbReference>
<evidence type="ECO:0000313" key="5">
    <source>
        <dbReference type="Proteomes" id="UP001604282"/>
    </source>
</evidence>
<dbReference type="EMBL" id="JBICZW010000011">
    <property type="protein sequence ID" value="MFG3191084.1"/>
    <property type="molecule type" value="Genomic_DNA"/>
</dbReference>
<dbReference type="Gene3D" id="3.90.470.20">
    <property type="entry name" value="4'-phosphopantetheinyl transferase domain"/>
    <property type="match status" value="1"/>
</dbReference>
<evidence type="ECO:0000259" key="3">
    <source>
        <dbReference type="Pfam" id="PF01648"/>
    </source>
</evidence>
<dbReference type="InterPro" id="IPR008278">
    <property type="entry name" value="4-PPantetheinyl_Trfase_dom"/>
</dbReference>
<dbReference type="Proteomes" id="UP001604282">
    <property type="component" value="Unassembled WGS sequence"/>
</dbReference>
<dbReference type="InterPro" id="IPR037143">
    <property type="entry name" value="4-PPantetheinyl_Trfase_dom_sf"/>
</dbReference>
<proteinExistence type="inferred from homology"/>
<dbReference type="PANTHER" id="PTHR12215">
    <property type="entry name" value="PHOSPHOPANTETHEINE TRANSFERASE"/>
    <property type="match status" value="1"/>
</dbReference>
<dbReference type="InterPro" id="IPR050559">
    <property type="entry name" value="P-Pant_transferase_sf"/>
</dbReference>